<evidence type="ECO:0000313" key="1">
    <source>
        <dbReference type="EMBL" id="MDR6550032.1"/>
    </source>
</evidence>
<evidence type="ECO:0000313" key="2">
    <source>
        <dbReference type="Proteomes" id="UP001267290"/>
    </source>
</evidence>
<protein>
    <submittedName>
        <fullName evidence="1">Uncharacterized protein</fullName>
    </submittedName>
</protein>
<reference evidence="1 2" key="1">
    <citation type="submission" date="2023-07" db="EMBL/GenBank/DDBJ databases">
        <title>Sorghum-associated microbial communities from plants grown in Nebraska, USA.</title>
        <authorList>
            <person name="Schachtman D."/>
        </authorList>
    </citation>
    <scope>NUCLEOTIDE SEQUENCE [LARGE SCALE GENOMIC DNA]</scope>
    <source>
        <strain evidence="1 2">CC258</strain>
    </source>
</reference>
<gene>
    <name evidence="1" type="ORF">J2736_001215</name>
</gene>
<comment type="caution">
    <text evidence="1">The sequence shown here is derived from an EMBL/GenBank/DDBJ whole genome shotgun (WGS) entry which is preliminary data.</text>
</comment>
<dbReference type="Proteomes" id="UP001267290">
    <property type="component" value="Unassembled WGS sequence"/>
</dbReference>
<sequence length="36" mass="4192">MNKQRPKGTVREINTPNYQLFAQALINLYKSGQRVN</sequence>
<dbReference type="EMBL" id="JAVDSB010000001">
    <property type="protein sequence ID" value="MDR6550032.1"/>
    <property type="molecule type" value="Genomic_DNA"/>
</dbReference>
<proteinExistence type="predicted"/>
<name>A0ABU1NRC0_9BACL</name>
<organism evidence="1 2">
    <name type="scientific">Paenibacillus qinlingensis</name>
    <dbReference type="NCBI Taxonomy" id="1837343"/>
    <lineage>
        <taxon>Bacteria</taxon>
        <taxon>Bacillati</taxon>
        <taxon>Bacillota</taxon>
        <taxon>Bacilli</taxon>
        <taxon>Bacillales</taxon>
        <taxon>Paenibacillaceae</taxon>
        <taxon>Paenibacillus</taxon>
    </lineage>
</organism>
<accession>A0ABU1NRC0</accession>
<keyword evidence="2" id="KW-1185">Reference proteome</keyword>